<proteinExistence type="predicted"/>
<protein>
    <recommendedName>
        <fullName evidence="3">PIN domain-containing protein</fullName>
    </recommendedName>
</protein>
<name>A0ABY4RH49_9BACL</name>
<dbReference type="EMBL" id="CP027059">
    <property type="protein sequence ID" value="UQZ81480.1"/>
    <property type="molecule type" value="Genomic_DNA"/>
</dbReference>
<dbReference type="RefSeq" id="WP_249863715.1">
    <property type="nucleotide sequence ID" value="NZ_CP027059.1"/>
</dbReference>
<evidence type="ECO:0008006" key="3">
    <source>
        <dbReference type="Google" id="ProtNLM"/>
    </source>
</evidence>
<organism evidence="1 2">
    <name type="scientific">Paenibacillus konkukensis</name>
    <dbReference type="NCBI Taxonomy" id="2020716"/>
    <lineage>
        <taxon>Bacteria</taxon>
        <taxon>Bacillati</taxon>
        <taxon>Bacillota</taxon>
        <taxon>Bacilli</taxon>
        <taxon>Bacillales</taxon>
        <taxon>Paenibacillaceae</taxon>
        <taxon>Paenibacillus</taxon>
    </lineage>
</organism>
<dbReference type="Gene3D" id="3.40.50.1010">
    <property type="entry name" value="5'-nuclease"/>
    <property type="match status" value="1"/>
</dbReference>
<evidence type="ECO:0000313" key="1">
    <source>
        <dbReference type="EMBL" id="UQZ81480.1"/>
    </source>
</evidence>
<dbReference type="SUPFAM" id="SSF88723">
    <property type="entry name" value="PIN domain-like"/>
    <property type="match status" value="1"/>
</dbReference>
<reference evidence="1" key="2">
    <citation type="journal article" date="2021" name="J Anim Sci Technol">
        <title>Complete genome sequence of Paenibacillus konkukensis sp. nov. SK3146 as a potential probiotic strain.</title>
        <authorList>
            <person name="Jung H.I."/>
            <person name="Park S."/>
            <person name="Niu K.M."/>
            <person name="Lee S.W."/>
            <person name="Kothari D."/>
            <person name="Yi K.J."/>
            <person name="Kim S.K."/>
        </authorList>
    </citation>
    <scope>NUCLEOTIDE SEQUENCE</scope>
    <source>
        <strain evidence="1">SK3146</strain>
    </source>
</reference>
<dbReference type="InterPro" id="IPR029060">
    <property type="entry name" value="PIN-like_dom_sf"/>
</dbReference>
<reference evidence="1" key="1">
    <citation type="submission" date="2018-02" db="EMBL/GenBank/DDBJ databases">
        <authorList>
            <person name="Kim S.-K."/>
            <person name="Jung H.-I."/>
            <person name="Lee S.-W."/>
        </authorList>
    </citation>
    <scope>NUCLEOTIDE SEQUENCE</scope>
    <source>
        <strain evidence="1">SK3146</strain>
    </source>
</reference>
<evidence type="ECO:0000313" key="2">
    <source>
        <dbReference type="Proteomes" id="UP001057134"/>
    </source>
</evidence>
<dbReference type="PANTHER" id="PTHR42188">
    <property type="entry name" value="23S RRNA-SPECIFIC ENDONUCLEASE VAPC20"/>
    <property type="match status" value="1"/>
</dbReference>
<keyword evidence="2" id="KW-1185">Reference proteome</keyword>
<dbReference type="Proteomes" id="UP001057134">
    <property type="component" value="Chromosome"/>
</dbReference>
<sequence length="157" mass="18155">MNTNHLDQTNYGQAVFLDRTAFMAFMNPHDPYYSKARTLFLDLDDLDRALVTTNYVIFDTHQWLRNQYGFQQAQFFLETVDQAVHKGTLAIISGSPEFEQESKRLLTDCPDLQLSLNEAVTAVVMLTYQIKRIFTFNPSYAFLPKLDSAIKIMPSVW</sequence>
<dbReference type="InterPro" id="IPR039018">
    <property type="entry name" value="VapC20-like"/>
</dbReference>
<accession>A0ABY4RH49</accession>
<gene>
    <name evidence="1" type="ORF">SK3146_00636</name>
</gene>
<dbReference type="PANTHER" id="PTHR42188:SF1">
    <property type="entry name" value="23S RRNA-SPECIFIC ENDONUCLEASE VAPC20"/>
    <property type="match status" value="1"/>
</dbReference>